<dbReference type="Proteomes" id="UP000095606">
    <property type="component" value="Unassembled WGS sequence"/>
</dbReference>
<evidence type="ECO:0000313" key="3">
    <source>
        <dbReference type="Proteomes" id="UP000095606"/>
    </source>
</evidence>
<dbReference type="Proteomes" id="UP001060104">
    <property type="component" value="Chromosome"/>
</dbReference>
<reference evidence="1 3" key="1">
    <citation type="submission" date="2015-09" db="EMBL/GenBank/DDBJ databases">
        <authorList>
            <consortium name="Pathogen Informatics"/>
        </authorList>
    </citation>
    <scope>NUCLEOTIDE SEQUENCE [LARGE SCALE GENOMIC DNA]</scope>
    <source>
        <strain evidence="1 3">2789STDY5834846</strain>
    </source>
</reference>
<organism evidence="1 3">
    <name type="scientific">Bacteroides faecis</name>
    <dbReference type="NCBI Taxonomy" id="674529"/>
    <lineage>
        <taxon>Bacteria</taxon>
        <taxon>Pseudomonadati</taxon>
        <taxon>Bacteroidota</taxon>
        <taxon>Bacteroidia</taxon>
        <taxon>Bacteroidales</taxon>
        <taxon>Bacteroidaceae</taxon>
        <taxon>Bacteroides</taxon>
    </lineage>
</organism>
<reference evidence="2" key="2">
    <citation type="submission" date="2022-08" db="EMBL/GenBank/DDBJ databases">
        <title>Genome Sequencing of Bacteroides fragilis Group Isolates with Nanopore Technology.</title>
        <authorList>
            <person name="Tisza M.J."/>
            <person name="Smith D."/>
            <person name="Dekker J.P."/>
        </authorList>
    </citation>
    <scope>NUCLEOTIDE SEQUENCE</scope>
    <source>
        <strain evidence="2">BFG-527</strain>
    </source>
</reference>
<dbReference type="EMBL" id="CZAE01000001">
    <property type="protein sequence ID" value="CUO41515.1"/>
    <property type="molecule type" value="Genomic_DNA"/>
</dbReference>
<gene>
    <name evidence="1" type="ORF">ERS852461_00225</name>
    <name evidence="2" type="ORF">NXY30_10075</name>
</gene>
<keyword evidence="4" id="KW-1185">Reference proteome</keyword>
<evidence type="ECO:0000313" key="1">
    <source>
        <dbReference type="EMBL" id="CUO41515.1"/>
    </source>
</evidence>
<sequence>MGAVKLYKYLDFNGGLMMLHYSNLQFTNATQLNDPFDCHPSLIDFSNVPKEACGGWTPEIIEELRRDPFRRTREEVWICSLSKIYDSILMWSYYSKHKGICIGLDMEKVRKYLSRMQGGIMIGCAEVEVQYKDIVEKPDYFRDAKDFFHYQLSTKAKAWEHEQEVRLFILDPWPTYMSLLPGQNDDKGPIDWKEVRAFPEIGGECFESVYLGINMNADEKSKIISVARKLNPDIKIYQMGIDANAFRLNAEQINTASS</sequence>
<dbReference type="RefSeq" id="WP_172680449.1">
    <property type="nucleotide sequence ID" value="NZ_CABMFH010000001.1"/>
</dbReference>
<dbReference type="InterPro" id="IPR021352">
    <property type="entry name" value="DUF2971"/>
</dbReference>
<evidence type="ECO:0000313" key="2">
    <source>
        <dbReference type="EMBL" id="UVQ76685.1"/>
    </source>
</evidence>
<proteinExistence type="predicted"/>
<accession>A0A174EZY8</accession>
<name>A0A174EZY8_9BACE</name>
<protein>
    <submittedName>
        <fullName evidence="2">DUF2971 domain-containing protein</fullName>
    </submittedName>
    <submittedName>
        <fullName evidence="1">Protein of uncharacterized function (DUF2971)</fullName>
    </submittedName>
</protein>
<dbReference type="Pfam" id="PF11185">
    <property type="entry name" value="DUF2971"/>
    <property type="match status" value="1"/>
</dbReference>
<evidence type="ECO:0000313" key="4">
    <source>
        <dbReference type="Proteomes" id="UP001060104"/>
    </source>
</evidence>
<dbReference type="GeneID" id="69588903"/>
<dbReference type="EMBL" id="CP103141">
    <property type="protein sequence ID" value="UVQ76685.1"/>
    <property type="molecule type" value="Genomic_DNA"/>
</dbReference>
<dbReference type="AlphaFoldDB" id="A0A174EZY8"/>